<sequence>MSVAVMFHLCTTNTNVSHLVDSFIYNSTTSIGAEYLRYANKADNIKHQVVCVVEITPLSPERNFATKPYKMTANIKKRPRYVIMNGIYYPEMFSPKCFREALEYKPQPSDVFIDTYPKCGTTWMQNVALYIFRKGKELQDPSEFLRAAPFIDMLGMEGINSMPRPGAFKTHLPYSHMPYSPEAKYIFVARNPKDCCVSFFHHARNQTGFGFWDGEFDDFFELFMAGELEYNDYFDHLLDWYPHRNDPNVFYTRFEDMKKDMTSVVLKLSKFLGQEYIDAIEKDNNVLNNILLYSGFDYMKKKLSEVYDMQKLAEFTGHVFEGHKHCIEFTASLNPPDELPELQFIRKGIVGDWKNYFSPDQNERLNKKMLEKMKGTELLQWYPVE</sequence>
<dbReference type="AlphaFoldDB" id="A0A8X7CKQ0"/>
<dbReference type="Gene3D" id="3.40.50.300">
    <property type="entry name" value="P-loop containing nucleotide triphosphate hydrolases"/>
    <property type="match status" value="1"/>
</dbReference>
<keyword evidence="5" id="KW-1185">Reference proteome</keyword>
<feature type="domain" description="Sulfotransferase" evidence="3">
    <location>
        <begin position="108"/>
        <end position="376"/>
    </location>
</feature>
<evidence type="ECO:0000259" key="3">
    <source>
        <dbReference type="Pfam" id="PF00685"/>
    </source>
</evidence>
<dbReference type="Pfam" id="PF00685">
    <property type="entry name" value="Sulfotransfer_1"/>
    <property type="match status" value="1"/>
</dbReference>
<proteinExistence type="inferred from homology"/>
<dbReference type="Proteomes" id="UP000886998">
    <property type="component" value="Unassembled WGS sequence"/>
</dbReference>
<dbReference type="GO" id="GO:0008146">
    <property type="term" value="F:sulfotransferase activity"/>
    <property type="evidence" value="ECO:0007669"/>
    <property type="project" value="InterPro"/>
</dbReference>
<keyword evidence="2" id="KW-0808">Transferase</keyword>
<dbReference type="SUPFAM" id="SSF52540">
    <property type="entry name" value="P-loop containing nucleoside triphosphate hydrolases"/>
    <property type="match status" value="1"/>
</dbReference>
<evidence type="ECO:0000256" key="1">
    <source>
        <dbReference type="ARBA" id="ARBA00005771"/>
    </source>
</evidence>
<comment type="caution">
    <text evidence="4">The sequence shown here is derived from an EMBL/GenBank/DDBJ whole genome shotgun (WGS) entry which is preliminary data.</text>
</comment>
<gene>
    <name evidence="4" type="primary">SULT1C4</name>
    <name evidence="4" type="ORF">TNIN_184381</name>
</gene>
<dbReference type="PANTHER" id="PTHR11783">
    <property type="entry name" value="SULFOTRANSFERASE SULT"/>
    <property type="match status" value="1"/>
</dbReference>
<comment type="similarity">
    <text evidence="1">Belongs to the sulfotransferase 1 family.</text>
</comment>
<protein>
    <submittedName>
        <fullName evidence="4">Sulfotransferase 1C4</fullName>
    </submittedName>
</protein>
<dbReference type="InterPro" id="IPR027417">
    <property type="entry name" value="P-loop_NTPase"/>
</dbReference>
<evidence type="ECO:0000313" key="4">
    <source>
        <dbReference type="EMBL" id="GFY76609.1"/>
    </source>
</evidence>
<accession>A0A8X7CKQ0</accession>
<dbReference type="InterPro" id="IPR000863">
    <property type="entry name" value="Sulfotransferase_dom"/>
</dbReference>
<dbReference type="EMBL" id="BMAV01022035">
    <property type="protein sequence ID" value="GFY76609.1"/>
    <property type="molecule type" value="Genomic_DNA"/>
</dbReference>
<reference evidence="4" key="1">
    <citation type="submission" date="2020-08" db="EMBL/GenBank/DDBJ databases">
        <title>Multicomponent nature underlies the extraordinary mechanical properties of spider dragline silk.</title>
        <authorList>
            <person name="Kono N."/>
            <person name="Nakamura H."/>
            <person name="Mori M."/>
            <person name="Yoshida Y."/>
            <person name="Ohtoshi R."/>
            <person name="Malay A.D."/>
            <person name="Moran D.A.P."/>
            <person name="Tomita M."/>
            <person name="Numata K."/>
            <person name="Arakawa K."/>
        </authorList>
    </citation>
    <scope>NUCLEOTIDE SEQUENCE</scope>
</reference>
<organism evidence="4 5">
    <name type="scientific">Trichonephila inaurata madagascariensis</name>
    <dbReference type="NCBI Taxonomy" id="2747483"/>
    <lineage>
        <taxon>Eukaryota</taxon>
        <taxon>Metazoa</taxon>
        <taxon>Ecdysozoa</taxon>
        <taxon>Arthropoda</taxon>
        <taxon>Chelicerata</taxon>
        <taxon>Arachnida</taxon>
        <taxon>Araneae</taxon>
        <taxon>Araneomorphae</taxon>
        <taxon>Entelegynae</taxon>
        <taxon>Araneoidea</taxon>
        <taxon>Nephilidae</taxon>
        <taxon>Trichonephila</taxon>
        <taxon>Trichonephila inaurata</taxon>
    </lineage>
</organism>
<evidence type="ECO:0000256" key="2">
    <source>
        <dbReference type="ARBA" id="ARBA00022679"/>
    </source>
</evidence>
<evidence type="ECO:0000313" key="5">
    <source>
        <dbReference type="Proteomes" id="UP000886998"/>
    </source>
</evidence>
<name>A0A8X7CKQ0_9ARAC</name>
<dbReference type="OrthoDB" id="6507163at2759"/>